<dbReference type="GO" id="GO:0031146">
    <property type="term" value="P:SCF-dependent proteasomal ubiquitin-dependent protein catabolic process"/>
    <property type="evidence" value="ECO:0007669"/>
    <property type="project" value="TreeGrafter"/>
</dbReference>
<evidence type="ECO:0000313" key="3">
    <source>
        <dbReference type="Proteomes" id="UP000028582"/>
    </source>
</evidence>
<gene>
    <name evidence="2" type="ORF">F444_04867</name>
</gene>
<dbReference type="InterPro" id="IPR057207">
    <property type="entry name" value="FBXL15_LRR"/>
</dbReference>
<evidence type="ECO:0000259" key="1">
    <source>
        <dbReference type="Pfam" id="PF25372"/>
    </source>
</evidence>
<dbReference type="PANTHER" id="PTHR13318:SF281">
    <property type="entry name" value="F-BOX DOMAIN-CONTAINING PROTEIN"/>
    <property type="match status" value="1"/>
</dbReference>
<organism evidence="2 3">
    <name type="scientific">Phytophthora nicotianae P1976</name>
    <dbReference type="NCBI Taxonomy" id="1317066"/>
    <lineage>
        <taxon>Eukaryota</taxon>
        <taxon>Sar</taxon>
        <taxon>Stramenopiles</taxon>
        <taxon>Oomycota</taxon>
        <taxon>Peronosporomycetes</taxon>
        <taxon>Peronosporales</taxon>
        <taxon>Peronosporaceae</taxon>
        <taxon>Phytophthora</taxon>
    </lineage>
</organism>
<dbReference type="Proteomes" id="UP000028582">
    <property type="component" value="Unassembled WGS sequence"/>
</dbReference>
<comment type="caution">
    <text evidence="2">The sequence shown here is derived from an EMBL/GenBank/DDBJ whole genome shotgun (WGS) entry which is preliminary data.</text>
</comment>
<dbReference type="Pfam" id="PF25372">
    <property type="entry name" value="DUF7885"/>
    <property type="match status" value="2"/>
</dbReference>
<name>A0A081AP58_PHYNI</name>
<sequence length="465" mass="51625">MTTGIDQLPDHLLLAHICPLVHLQDRWHGLARVSKRWRRLTLASVHREKHVDLTWCTGEHELEAATAVLLNRQSQRGKSDRNLSVETSQLQSVALYGPRVTSPLLSHLVKGLGSEQLRHVDVESKQISDTALEQLCRCASLQTLSLHCIKLTDESLITISRSCPKLTKVDLSGCSRVQDDGIIAITANCPKLQKINLTMCRRITDRSIVALAQHASLSLEEITLDRCLKISGPAIRFLMRMQRNLQSFSFARCPKVQGTDFYNLVEMTQNKSSCEIVTLDLSGCAGLDDRGVAALITINRYTLRSLNLGALQSLGSSTFSAITRCTKLESLNLSLCRTLQNRHLMTIASGCTQLSTLLLQGCVALEDTGLKALAAKATNLQRLSLEFCYNITNEGFVAVVSRCQQLLHLNIKACNQLTVAAFRTLTRRKVPLETLYIGACADMETTAAYCSIVKLKFPRCRIHWV</sequence>
<dbReference type="GO" id="GO:0019005">
    <property type="term" value="C:SCF ubiquitin ligase complex"/>
    <property type="evidence" value="ECO:0007669"/>
    <property type="project" value="TreeGrafter"/>
</dbReference>
<reference evidence="2 3" key="1">
    <citation type="submission" date="2013-11" db="EMBL/GenBank/DDBJ databases">
        <title>The Genome Sequence of Phytophthora parasitica P1976.</title>
        <authorList>
            <consortium name="The Broad Institute Genomics Platform"/>
            <person name="Russ C."/>
            <person name="Tyler B."/>
            <person name="Panabieres F."/>
            <person name="Shan W."/>
            <person name="Tripathy S."/>
            <person name="Grunwald N."/>
            <person name="Machado M."/>
            <person name="Johnson C.S."/>
            <person name="Walker B."/>
            <person name="Young S."/>
            <person name="Zeng Q."/>
            <person name="Gargeya S."/>
            <person name="Fitzgerald M."/>
            <person name="Haas B."/>
            <person name="Abouelleil A."/>
            <person name="Allen A.W."/>
            <person name="Alvarado L."/>
            <person name="Arachchi H.M."/>
            <person name="Berlin A.M."/>
            <person name="Chapman S.B."/>
            <person name="Gainer-Dewar J."/>
            <person name="Goldberg J."/>
            <person name="Griggs A."/>
            <person name="Gujja S."/>
            <person name="Hansen M."/>
            <person name="Howarth C."/>
            <person name="Imamovic A."/>
            <person name="Ireland A."/>
            <person name="Larimer J."/>
            <person name="McCowan C."/>
            <person name="Murphy C."/>
            <person name="Pearson M."/>
            <person name="Poon T.W."/>
            <person name="Priest M."/>
            <person name="Roberts A."/>
            <person name="Saif S."/>
            <person name="Shea T."/>
            <person name="Sisk P."/>
            <person name="Sykes S."/>
            <person name="Wortman J."/>
            <person name="Nusbaum C."/>
            <person name="Birren B."/>
        </authorList>
    </citation>
    <scope>NUCLEOTIDE SEQUENCE [LARGE SCALE GENOMIC DNA]</scope>
    <source>
        <strain evidence="2 3">P1976</strain>
    </source>
</reference>
<feature type="domain" description="F-box/LRR-repeat protein 15-like leucin rich repeat" evidence="1">
    <location>
        <begin position="310"/>
        <end position="402"/>
    </location>
</feature>
<dbReference type="SMART" id="SM00367">
    <property type="entry name" value="LRR_CC"/>
    <property type="match status" value="9"/>
</dbReference>
<dbReference type="PANTHER" id="PTHR13318">
    <property type="entry name" value="PARTNER OF PAIRED, ISOFORM B-RELATED"/>
    <property type="match status" value="1"/>
</dbReference>
<dbReference type="Gene3D" id="3.80.10.10">
    <property type="entry name" value="Ribonuclease Inhibitor"/>
    <property type="match status" value="2"/>
</dbReference>
<evidence type="ECO:0000313" key="2">
    <source>
        <dbReference type="EMBL" id="ETO80669.1"/>
    </source>
</evidence>
<proteinExistence type="predicted"/>
<dbReference type="AlphaFoldDB" id="A0A081AP58"/>
<dbReference type="SUPFAM" id="SSF52047">
    <property type="entry name" value="RNI-like"/>
    <property type="match status" value="1"/>
</dbReference>
<accession>A0A081AP58</accession>
<feature type="domain" description="F-box/LRR-repeat protein 15-like leucin rich repeat" evidence="1">
    <location>
        <begin position="127"/>
        <end position="290"/>
    </location>
</feature>
<protein>
    <recommendedName>
        <fullName evidence="1">F-box/LRR-repeat protein 15-like leucin rich repeat domain-containing protein</fullName>
    </recommendedName>
</protein>
<dbReference type="InterPro" id="IPR006553">
    <property type="entry name" value="Leu-rich_rpt_Cys-con_subtyp"/>
</dbReference>
<dbReference type="EMBL" id="ANJA01000978">
    <property type="protein sequence ID" value="ETO80669.1"/>
    <property type="molecule type" value="Genomic_DNA"/>
</dbReference>
<dbReference type="InterPro" id="IPR032675">
    <property type="entry name" value="LRR_dom_sf"/>
</dbReference>
<dbReference type="OrthoDB" id="203644at2759"/>